<dbReference type="Pfam" id="PF05876">
    <property type="entry name" value="GpA_ATPase"/>
    <property type="match status" value="1"/>
</dbReference>
<proteinExistence type="predicted"/>
<evidence type="ECO:0000313" key="3">
    <source>
        <dbReference type="EMBL" id="GAF76494.1"/>
    </source>
</evidence>
<name>X0S680_9ZZZZ</name>
<feature type="non-terminal residue" evidence="3">
    <location>
        <position position="486"/>
    </location>
</feature>
<dbReference type="InterPro" id="IPR046453">
    <property type="entry name" value="GpA_ATPase"/>
</dbReference>
<evidence type="ECO:0000259" key="2">
    <source>
        <dbReference type="Pfam" id="PF20454"/>
    </source>
</evidence>
<feature type="non-terminal residue" evidence="3">
    <location>
        <position position="1"/>
    </location>
</feature>
<reference evidence="3" key="1">
    <citation type="journal article" date="2014" name="Front. Microbiol.">
        <title>High frequency of phylogenetically diverse reductive dehalogenase-homologous genes in deep subseafloor sedimentary metagenomes.</title>
        <authorList>
            <person name="Kawai M."/>
            <person name="Futagami T."/>
            <person name="Toyoda A."/>
            <person name="Takaki Y."/>
            <person name="Nishi S."/>
            <person name="Hori S."/>
            <person name="Arai W."/>
            <person name="Tsubouchi T."/>
            <person name="Morono Y."/>
            <person name="Uchiyama I."/>
            <person name="Ito T."/>
            <person name="Fujiyama A."/>
            <person name="Inagaki F."/>
            <person name="Takami H."/>
        </authorList>
    </citation>
    <scope>NUCLEOTIDE SEQUENCE</scope>
    <source>
        <strain evidence="3">Expedition CK06-06</strain>
    </source>
</reference>
<dbReference type="EMBL" id="BARS01003030">
    <property type="protein sequence ID" value="GAF76494.1"/>
    <property type="molecule type" value="Genomic_DNA"/>
</dbReference>
<dbReference type="Pfam" id="PF20454">
    <property type="entry name" value="GpA_nuclease"/>
    <property type="match status" value="1"/>
</dbReference>
<accession>X0S680</accession>
<organism evidence="3">
    <name type="scientific">marine sediment metagenome</name>
    <dbReference type="NCBI Taxonomy" id="412755"/>
    <lineage>
        <taxon>unclassified sequences</taxon>
        <taxon>metagenomes</taxon>
        <taxon>ecological metagenomes</taxon>
    </lineage>
</organism>
<evidence type="ECO:0000259" key="1">
    <source>
        <dbReference type="Pfam" id="PF05876"/>
    </source>
</evidence>
<dbReference type="InterPro" id="IPR046454">
    <property type="entry name" value="GpA_endonuclease"/>
</dbReference>
<dbReference type="GO" id="GO:0004519">
    <property type="term" value="F:endonuclease activity"/>
    <property type="evidence" value="ECO:0007669"/>
    <property type="project" value="InterPro"/>
</dbReference>
<gene>
    <name evidence="3" type="ORF">S01H1_05832</name>
</gene>
<evidence type="ECO:0008006" key="4">
    <source>
        <dbReference type="Google" id="ProtNLM"/>
    </source>
</evidence>
<dbReference type="AlphaFoldDB" id="X0S680"/>
<dbReference type="GO" id="GO:0016887">
    <property type="term" value="F:ATP hydrolysis activity"/>
    <property type="evidence" value="ECO:0007669"/>
    <property type="project" value="InterPro"/>
</dbReference>
<protein>
    <recommendedName>
        <fullName evidence="4">Phage terminase large subunit (GpA)</fullName>
    </recommendedName>
</protein>
<feature type="domain" description="Phage terminase large subunit GpA ATPase" evidence="1">
    <location>
        <begin position="17"/>
        <end position="165"/>
    </location>
</feature>
<sequence length="486" mass="55435">GLNSPFENLNIGKETILDNMILYIAWANSPAALADNPVCIMILDEAAKFPQATGKEADPYSLSKKRQRTFRTRSKLLITSSPVGQGDIFDAEFEKGDRNEWFAKCPLCGLSHIMKQVNVILDKTKSGHLLHQEVYRSGGHARYVCPDCRKAWNEYQRWEAVSQGRYAPDGCKVDPSGRIIGTIPVTSHHSARITAFMLHPAFQTIDDLAGDWANAITEKKKGNVKPLQDYINSQLAESWKETEKVTTSRVLRSHIGTYRKRTVPAGVQILTCGIDVQIDHVWVSVEGWGYLSEVWSIYEGRLETGDTKDLENYELLRKFLKTTWVSPDDDEMKFFIWKAAIDIGYRPGEVTDFISQCKELDLIPVRGDPSVRTRPYRTVKIAGGTMNRYDLNVNNYKNRLYRLLFGSPVPGPGYWHLHADTDDEVLSHLTAEEQRLVRHPRRQKYELVWTLKKEHRANHLWDCKIYSSFAAEQLGAHSLPDPKTIK</sequence>
<feature type="domain" description="Terminase large subunit GpA endonuclease" evidence="2">
    <location>
        <begin position="201"/>
        <end position="477"/>
    </location>
</feature>
<comment type="caution">
    <text evidence="3">The sequence shown here is derived from an EMBL/GenBank/DDBJ whole genome shotgun (WGS) entry which is preliminary data.</text>
</comment>